<sequence>MLGHVSSGTGTQLPGVSPQSGNIAPNIVAAASGATHDAFGMYMDLLKARNYMQEKIFVLLVQRHQQPIDDCWKLKDIVRRLEDGLFRSAHSKDEFMNLGTLESRLLSLIKRPSPNNQNPVNPNSMTMMIPTPGLSHNGSSTMIATSSVAAPLSNMAGSSSMQPTNANTGSLMSSGVMQTPETLCEALCLLEL</sequence>
<accession>A0A8T0CGR5</accession>
<evidence type="ECO:0000313" key="1">
    <source>
        <dbReference type="EMBL" id="KAF7846820.1"/>
    </source>
</evidence>
<dbReference type="Gramene" id="rna-gnl|WGS:JABURB|Cocit.L3699.1">
    <property type="protein sequence ID" value="cds-KAF7846820.1"/>
    <property type="gene ID" value="gene-BT93_L3699"/>
</dbReference>
<reference evidence="1" key="1">
    <citation type="submission" date="2020-05" db="EMBL/GenBank/DDBJ databases">
        <title>WGS assembly of Corymbia citriodora subspecies variegata.</title>
        <authorList>
            <person name="Barry K."/>
            <person name="Hundley H."/>
            <person name="Shu S."/>
            <person name="Jenkins J."/>
            <person name="Grimwood J."/>
            <person name="Baten A."/>
        </authorList>
    </citation>
    <scope>NUCLEOTIDE SEQUENCE</scope>
    <source>
        <strain evidence="1">CV2-018</strain>
    </source>
</reference>
<gene>
    <name evidence="1" type="ORF">BT93_L3699</name>
</gene>
<dbReference type="OrthoDB" id="1751500at2759"/>
<keyword evidence="2" id="KW-1185">Reference proteome</keyword>
<organism evidence="1 2">
    <name type="scientific">Corymbia citriodora subsp. variegata</name>
    <dbReference type="NCBI Taxonomy" id="360336"/>
    <lineage>
        <taxon>Eukaryota</taxon>
        <taxon>Viridiplantae</taxon>
        <taxon>Streptophyta</taxon>
        <taxon>Embryophyta</taxon>
        <taxon>Tracheophyta</taxon>
        <taxon>Spermatophyta</taxon>
        <taxon>Magnoliopsida</taxon>
        <taxon>eudicotyledons</taxon>
        <taxon>Gunneridae</taxon>
        <taxon>Pentapetalae</taxon>
        <taxon>rosids</taxon>
        <taxon>malvids</taxon>
        <taxon>Myrtales</taxon>
        <taxon>Myrtaceae</taxon>
        <taxon>Myrtoideae</taxon>
        <taxon>Eucalypteae</taxon>
        <taxon>Corymbia</taxon>
    </lineage>
</organism>
<dbReference type="Proteomes" id="UP000806378">
    <property type="component" value="Unassembled WGS sequence"/>
</dbReference>
<dbReference type="AlphaFoldDB" id="A0A8T0CGR5"/>
<protein>
    <submittedName>
        <fullName evidence="1">Uncharacterized protein</fullName>
    </submittedName>
</protein>
<dbReference type="EMBL" id="MU091759">
    <property type="protein sequence ID" value="KAF7846820.1"/>
    <property type="molecule type" value="Genomic_DNA"/>
</dbReference>
<evidence type="ECO:0000313" key="2">
    <source>
        <dbReference type="Proteomes" id="UP000806378"/>
    </source>
</evidence>
<proteinExistence type="predicted"/>
<comment type="caution">
    <text evidence="1">The sequence shown here is derived from an EMBL/GenBank/DDBJ whole genome shotgun (WGS) entry which is preliminary data.</text>
</comment>
<name>A0A8T0CGR5_CORYI</name>